<dbReference type="AlphaFoldDB" id="A0A8H9IQC2"/>
<accession>A0A8H9IQC2</accession>
<proteinExistence type="predicted"/>
<evidence type="ECO:0000259" key="1">
    <source>
        <dbReference type="Pfam" id="PF20557"/>
    </source>
</evidence>
<dbReference type="InterPro" id="IPR046787">
    <property type="entry name" value="DnaT_2"/>
</dbReference>
<dbReference type="EMBL" id="BMZN01000004">
    <property type="protein sequence ID" value="GHC52397.1"/>
    <property type="molecule type" value="Genomic_DNA"/>
</dbReference>
<sequence length="170" mass="18198">MKYYGSLDGALEYHSMSAGGAAWSADGVADAQRTAALVRATRSLDGQYGERYPGKPTQGRAQSLAWPRSGAVDHCANEALPDNSVPIEIEHATYALALVELLTPGASSPSFTPGAVNKRERVDVIERERFGPADGVALTLDMQRAQLAEVEDLLRCLLVNRGATQCILRA</sequence>
<organism evidence="2 3">
    <name type="scientific">Alcaligenes pakistanensis</name>
    <dbReference type="NCBI Taxonomy" id="1482717"/>
    <lineage>
        <taxon>Bacteria</taxon>
        <taxon>Pseudomonadati</taxon>
        <taxon>Pseudomonadota</taxon>
        <taxon>Betaproteobacteria</taxon>
        <taxon>Burkholderiales</taxon>
        <taxon>Alcaligenaceae</taxon>
        <taxon>Alcaligenes</taxon>
    </lineage>
</organism>
<protein>
    <recommendedName>
        <fullName evidence="1">Putative DnaT-like domain-containing protein</fullName>
    </recommendedName>
</protein>
<evidence type="ECO:0000313" key="2">
    <source>
        <dbReference type="EMBL" id="GHC52397.1"/>
    </source>
</evidence>
<gene>
    <name evidence="2" type="ORF">GCM10010096_25610</name>
</gene>
<reference evidence="3" key="1">
    <citation type="journal article" date="2019" name="Int. J. Syst. Evol. Microbiol.">
        <title>The Global Catalogue of Microorganisms (GCM) 10K type strain sequencing project: providing services to taxonomists for standard genome sequencing and annotation.</title>
        <authorList>
            <consortium name="The Broad Institute Genomics Platform"/>
            <consortium name="The Broad Institute Genome Sequencing Center for Infectious Disease"/>
            <person name="Wu L."/>
            <person name="Ma J."/>
        </authorList>
    </citation>
    <scope>NUCLEOTIDE SEQUENCE [LARGE SCALE GENOMIC DNA]</scope>
    <source>
        <strain evidence="3">KCTC 42083</strain>
    </source>
</reference>
<dbReference type="Pfam" id="PF20557">
    <property type="entry name" value="DnaT_2"/>
    <property type="match status" value="1"/>
</dbReference>
<keyword evidence="3" id="KW-1185">Reference proteome</keyword>
<name>A0A8H9IQC2_9BURK</name>
<feature type="domain" description="Putative DnaT-like" evidence="1">
    <location>
        <begin position="4"/>
        <end position="164"/>
    </location>
</feature>
<evidence type="ECO:0000313" key="3">
    <source>
        <dbReference type="Proteomes" id="UP000608923"/>
    </source>
</evidence>
<dbReference type="Proteomes" id="UP000608923">
    <property type="component" value="Unassembled WGS sequence"/>
</dbReference>
<dbReference type="RefSeq" id="WP_189392962.1">
    <property type="nucleotide sequence ID" value="NZ_BMZN01000004.1"/>
</dbReference>
<comment type="caution">
    <text evidence="2">The sequence shown here is derived from an EMBL/GenBank/DDBJ whole genome shotgun (WGS) entry which is preliminary data.</text>
</comment>